<evidence type="ECO:0000313" key="1">
    <source>
        <dbReference type="EMBL" id="CAI6357487.1"/>
    </source>
</evidence>
<sequence length="109" mass="12929">MKWIDDDFQLMEIQLTASKMSREKLFVYIEELEKIYQAIQEGMISENCHSKYSLQTLCVSWEQLLIYINRIMNKLDNQILNEKSTDTVEKVIAFLRILAGNKVEFNNFV</sequence>
<evidence type="ECO:0000313" key="2">
    <source>
        <dbReference type="Proteomes" id="UP001160148"/>
    </source>
</evidence>
<protein>
    <submittedName>
        <fullName evidence="1">Uncharacterized protein</fullName>
    </submittedName>
</protein>
<dbReference type="Gene3D" id="1.20.58.60">
    <property type="match status" value="1"/>
</dbReference>
<reference evidence="1 2" key="1">
    <citation type="submission" date="2023-01" db="EMBL/GenBank/DDBJ databases">
        <authorList>
            <person name="Whitehead M."/>
        </authorList>
    </citation>
    <scope>NUCLEOTIDE SEQUENCE [LARGE SCALE GENOMIC DNA]</scope>
</reference>
<name>A0AAV0WNS7_9HEMI</name>
<dbReference type="SUPFAM" id="SSF46966">
    <property type="entry name" value="Spectrin repeat"/>
    <property type="match status" value="1"/>
</dbReference>
<dbReference type="AlphaFoldDB" id="A0AAV0WNS7"/>
<accession>A0AAV0WNS7</accession>
<organism evidence="1 2">
    <name type="scientific">Macrosiphum euphorbiae</name>
    <name type="common">potato aphid</name>
    <dbReference type="NCBI Taxonomy" id="13131"/>
    <lineage>
        <taxon>Eukaryota</taxon>
        <taxon>Metazoa</taxon>
        <taxon>Ecdysozoa</taxon>
        <taxon>Arthropoda</taxon>
        <taxon>Hexapoda</taxon>
        <taxon>Insecta</taxon>
        <taxon>Pterygota</taxon>
        <taxon>Neoptera</taxon>
        <taxon>Paraneoptera</taxon>
        <taxon>Hemiptera</taxon>
        <taxon>Sternorrhyncha</taxon>
        <taxon>Aphidomorpha</taxon>
        <taxon>Aphidoidea</taxon>
        <taxon>Aphididae</taxon>
        <taxon>Macrosiphini</taxon>
        <taxon>Macrosiphum</taxon>
    </lineage>
</organism>
<dbReference type="Proteomes" id="UP001160148">
    <property type="component" value="Unassembled WGS sequence"/>
</dbReference>
<gene>
    <name evidence="1" type="ORF">MEUPH1_LOCUS13110</name>
</gene>
<comment type="caution">
    <text evidence="1">The sequence shown here is derived from an EMBL/GenBank/DDBJ whole genome shotgun (WGS) entry which is preliminary data.</text>
</comment>
<proteinExistence type="predicted"/>
<keyword evidence="2" id="KW-1185">Reference proteome</keyword>
<dbReference type="EMBL" id="CARXXK010000002">
    <property type="protein sequence ID" value="CAI6357487.1"/>
    <property type="molecule type" value="Genomic_DNA"/>
</dbReference>